<keyword evidence="3" id="KW-1185">Reference proteome</keyword>
<dbReference type="VEuPathDB" id="MicrosporidiaDB:CWI39_2618p0010"/>
<evidence type="ECO:0000256" key="1">
    <source>
        <dbReference type="SAM" id="Coils"/>
    </source>
</evidence>
<organism evidence="2 3">
    <name type="scientific">Hamiltosporidium magnivora</name>
    <dbReference type="NCBI Taxonomy" id="148818"/>
    <lineage>
        <taxon>Eukaryota</taxon>
        <taxon>Fungi</taxon>
        <taxon>Fungi incertae sedis</taxon>
        <taxon>Microsporidia</taxon>
        <taxon>Dubosqiidae</taxon>
        <taxon>Hamiltosporidium</taxon>
    </lineage>
</organism>
<dbReference type="AlphaFoldDB" id="A0A4Q9KWM5"/>
<protein>
    <submittedName>
        <fullName evidence="2">Uncharacterized protein</fullName>
    </submittedName>
</protein>
<keyword evidence="1" id="KW-0175">Coiled coil</keyword>
<proteinExistence type="predicted"/>
<evidence type="ECO:0000313" key="2">
    <source>
        <dbReference type="EMBL" id="TBT99293.1"/>
    </source>
</evidence>
<sequence length="173" mass="20586">MNINNQNDNFIKEIRLLNNSRQIIQEELNKERRKVIEIEEESKKKDIEIERLKSNIKELKLQLNVSESKRKRNEKIMKIQMNKKEFEGKKYLKTNRNKVEYDLKSSVSKYEKRIEVLERIIESLGHKFMFDSSILLSCNEIIDGYEDSLVDIFLKNVSSVNKENEGEEGKTDL</sequence>
<dbReference type="VEuPathDB" id="MicrosporidiaDB:CWI36_2029p0020"/>
<dbReference type="EMBL" id="PITI01002029">
    <property type="protein sequence ID" value="TBT99293.1"/>
    <property type="molecule type" value="Genomic_DNA"/>
</dbReference>
<gene>
    <name evidence="2" type="ORF">CWI36_2029p0020</name>
</gene>
<reference evidence="2 3" key="1">
    <citation type="submission" date="2017-12" db="EMBL/GenBank/DDBJ databases">
        <authorList>
            <person name="Pombert J.-F."/>
            <person name="Haag K.L."/>
            <person name="Ebert D."/>
        </authorList>
    </citation>
    <scope>NUCLEOTIDE SEQUENCE [LARGE SCALE GENOMIC DNA]</scope>
    <source>
        <strain evidence="2">BE-OM-2</strain>
    </source>
</reference>
<name>A0A4Q9KWM5_9MICR</name>
<evidence type="ECO:0000313" key="3">
    <source>
        <dbReference type="Proteomes" id="UP000291404"/>
    </source>
</evidence>
<accession>A0A4Q9KWM5</accession>
<dbReference type="Proteomes" id="UP000291404">
    <property type="component" value="Unassembled WGS sequence"/>
</dbReference>
<feature type="coiled-coil region" evidence="1">
    <location>
        <begin position="14"/>
        <end position="69"/>
    </location>
</feature>
<comment type="caution">
    <text evidence="2">The sequence shown here is derived from an EMBL/GenBank/DDBJ whole genome shotgun (WGS) entry which is preliminary data.</text>
</comment>